<dbReference type="Pfam" id="PF00004">
    <property type="entry name" value="AAA"/>
    <property type="match status" value="1"/>
</dbReference>
<evidence type="ECO:0000259" key="1">
    <source>
        <dbReference type="Pfam" id="PF00004"/>
    </source>
</evidence>
<dbReference type="Proteomes" id="UP000479051">
    <property type="component" value="Segment"/>
</dbReference>
<protein>
    <submittedName>
        <fullName evidence="2">Putative ATPase</fullName>
    </submittedName>
</protein>
<dbReference type="SUPFAM" id="SSF52540">
    <property type="entry name" value="P-loop containing nucleoside triphosphate hydrolases"/>
    <property type="match status" value="1"/>
</dbReference>
<dbReference type="GeneID" id="55603463"/>
<evidence type="ECO:0000313" key="2">
    <source>
        <dbReference type="EMBL" id="BBU72675.1"/>
    </source>
</evidence>
<dbReference type="InterPro" id="IPR027417">
    <property type="entry name" value="P-loop_NTPase"/>
</dbReference>
<dbReference type="KEGG" id="vg:55603463"/>
<evidence type="ECO:0000313" key="3">
    <source>
        <dbReference type="Proteomes" id="UP000479051"/>
    </source>
</evidence>
<proteinExistence type="predicted"/>
<dbReference type="EMBL" id="LC519601">
    <property type="protein sequence ID" value="BBU72675.1"/>
    <property type="molecule type" value="Genomic_DNA"/>
</dbReference>
<dbReference type="Gene3D" id="3.40.50.300">
    <property type="entry name" value="P-loop containing nucleotide triphosphate hydrolases"/>
    <property type="match status" value="1"/>
</dbReference>
<dbReference type="RefSeq" id="YP_009833408.1">
    <property type="nucleotide sequence ID" value="NC_048664.1"/>
</dbReference>
<name>A0A679FF76_9CAUD</name>
<dbReference type="InterPro" id="IPR003959">
    <property type="entry name" value="ATPase_AAA_core"/>
</dbReference>
<reference evidence="2 3" key="1">
    <citation type="submission" date="2020-01" db="EMBL/GenBank/DDBJ databases">
        <title>Isolation, characterization and genomic analysis of a lytic bacteriophage vB_CsaP_009 infecting Cronobacter.</title>
        <authorList>
            <person name="Soleimani-Delfan A."/>
            <person name="Shahin K."/>
            <person name="Barazandeh M."/>
            <person name="Komijani M."/>
        </authorList>
    </citation>
    <scope>NUCLEOTIDE SEQUENCE [LARGE SCALE GENOMIC DNA]</scope>
</reference>
<feature type="domain" description="ATPase AAA-type core" evidence="1">
    <location>
        <begin position="78"/>
        <end position="178"/>
    </location>
</feature>
<dbReference type="GO" id="GO:0005524">
    <property type="term" value="F:ATP binding"/>
    <property type="evidence" value="ECO:0007669"/>
    <property type="project" value="InterPro"/>
</dbReference>
<sequence length="414" mass="47395">MLQEKDGIVSRASNADKRFEVLEGGHYTYSPATMTTPPYFKKVSEPSVPSKIYGDPSAKVMDVMKTIHDRSPQNNTGVLAVGEKGSGKTMMLNILNNELASKMGFPVIHFDAPYDAATITSMIELAGRPLVFFIDEFEKKYQHKDQQNDLLTIMDGGINTGNVFLLSANVKSVSEYMIDRPNRIHYTFKYDHLGWDIIQDYLNDKLDDKTKAEYFKIMSENSNMNFDILQNLTAEVNRFPDRPFVDSVKMMGLSIRLDSVEKKYKMTELTLGGINVKGYDREYNLIPHVVSKGKQQIYIAFDNEALLKIAKQNHPEFFELKDGEESYKVYSDIENHLDDIPCVRNNGMDYRRYKDYEGNEKEHFSLSFHVGSDDPAFVSVKKDTIEVHLELFGQPLYARLDQAKEIDLIDVIFS</sequence>
<accession>A0A679FF76</accession>
<keyword evidence="3" id="KW-1185">Reference proteome</keyword>
<dbReference type="GO" id="GO:0016887">
    <property type="term" value="F:ATP hydrolysis activity"/>
    <property type="evidence" value="ECO:0007669"/>
    <property type="project" value="InterPro"/>
</dbReference>
<organism evidence="2 3">
    <name type="scientific">Cronobacter phage vB_CsaP_009</name>
    <dbReference type="NCBI Taxonomy" id="2699738"/>
    <lineage>
        <taxon>Viruses</taxon>
        <taxon>Duplodnaviria</taxon>
        <taxon>Heunggongvirae</taxon>
        <taxon>Uroviricota</taxon>
        <taxon>Caudoviricetes</taxon>
        <taxon>Grimontviridae</taxon>
        <taxon>Privateervirus</taxon>
        <taxon>Privateervirus pv009</taxon>
    </lineage>
</organism>